<dbReference type="AlphaFoldDB" id="A0A5N6HYK9"/>
<dbReference type="GeneID" id="43667107"/>
<reference evidence="1 2" key="1">
    <citation type="submission" date="2019-04" db="EMBL/GenBank/DDBJ databases">
        <authorList>
            <consortium name="DOE Joint Genome Institute"/>
            <person name="Mondo S."/>
            <person name="Kjaerbolling I."/>
            <person name="Vesth T."/>
            <person name="Frisvad J.C."/>
            <person name="Nybo J.L."/>
            <person name="Theobald S."/>
            <person name="Kildgaard S."/>
            <person name="Isbrandt T."/>
            <person name="Kuo A."/>
            <person name="Sato A."/>
            <person name="Lyhne E.K."/>
            <person name="Kogle M.E."/>
            <person name="Wiebenga A."/>
            <person name="Kun R.S."/>
            <person name="Lubbers R.J."/>
            <person name="Makela M.R."/>
            <person name="Barry K."/>
            <person name="Chovatia M."/>
            <person name="Clum A."/>
            <person name="Daum C."/>
            <person name="Haridas S."/>
            <person name="He G."/>
            <person name="LaButti K."/>
            <person name="Lipzen A."/>
            <person name="Riley R."/>
            <person name="Salamov A."/>
            <person name="Simmons B.A."/>
            <person name="Magnuson J.K."/>
            <person name="Henrissat B."/>
            <person name="Mortensen U.H."/>
            <person name="Larsen T.O."/>
            <person name="Devries R.P."/>
            <person name="Grigoriev I.V."/>
            <person name="Machida M."/>
            <person name="Baker S.E."/>
            <person name="Andersen M.R."/>
            <person name="Cantor M.N."/>
            <person name="Hua S.X."/>
        </authorList>
    </citation>
    <scope>NUCLEOTIDE SEQUENCE [LARGE SCALE GENOMIC DNA]</scope>
    <source>
        <strain evidence="1 2">CBS 119388</strain>
    </source>
</reference>
<dbReference type="Proteomes" id="UP000325579">
    <property type="component" value="Unassembled WGS sequence"/>
</dbReference>
<accession>A0A5N7D852</accession>
<dbReference type="RefSeq" id="XP_031939788.1">
    <property type="nucleotide sequence ID" value="XM_032082416.1"/>
</dbReference>
<evidence type="ECO:0000313" key="2">
    <source>
        <dbReference type="Proteomes" id="UP000325579"/>
    </source>
</evidence>
<evidence type="ECO:0000313" key="1">
    <source>
        <dbReference type="EMBL" id="KAE8402469.1"/>
    </source>
</evidence>
<sequence length="103" mass="11954">MALAFLKPFKQCLFSGLYWSLRHQLRNRYILFAVACRSASSVSFHFESADGWIVLASQHLTVCQSAAVLEALKRRQRFGLRSTSVVTDKDQRFFSRRCKFLVF</sequence>
<name>A0A5N6HYK9_9EURO</name>
<proteinExistence type="predicted"/>
<accession>A0A5N6HYK9</accession>
<dbReference type="EMBL" id="ML736787">
    <property type="protein sequence ID" value="KAE8402469.1"/>
    <property type="molecule type" value="Genomic_DNA"/>
</dbReference>
<keyword evidence="2" id="KW-1185">Reference proteome</keyword>
<protein>
    <submittedName>
        <fullName evidence="1">Uncharacterized protein</fullName>
    </submittedName>
</protein>
<organism evidence="1 2">
    <name type="scientific">Aspergillus pseudonomiae</name>
    <dbReference type="NCBI Taxonomy" id="1506151"/>
    <lineage>
        <taxon>Eukaryota</taxon>
        <taxon>Fungi</taxon>
        <taxon>Dikarya</taxon>
        <taxon>Ascomycota</taxon>
        <taxon>Pezizomycotina</taxon>
        <taxon>Eurotiomycetes</taxon>
        <taxon>Eurotiomycetidae</taxon>
        <taxon>Eurotiales</taxon>
        <taxon>Aspergillaceae</taxon>
        <taxon>Aspergillus</taxon>
        <taxon>Aspergillus subgen. Circumdati</taxon>
    </lineage>
</organism>
<gene>
    <name evidence="1" type="ORF">BDV37DRAFT_252398</name>
</gene>